<keyword evidence="4" id="KW-1185">Reference proteome</keyword>
<dbReference type="InterPro" id="IPR009839">
    <property type="entry name" value="SseB_N"/>
</dbReference>
<gene>
    <name evidence="3" type="ORF">ACFQ16_04775</name>
</gene>
<feature type="region of interest" description="Disordered" evidence="1">
    <location>
        <begin position="1"/>
        <end position="21"/>
    </location>
</feature>
<evidence type="ECO:0000259" key="2">
    <source>
        <dbReference type="Pfam" id="PF07179"/>
    </source>
</evidence>
<dbReference type="NCBIfam" id="NF042914">
    <property type="entry name" value="SAV915_dom"/>
    <property type="match status" value="1"/>
</dbReference>
<organism evidence="3 4">
    <name type="scientific">Saccharopolyspora rosea</name>
    <dbReference type="NCBI Taxonomy" id="524884"/>
    <lineage>
        <taxon>Bacteria</taxon>
        <taxon>Bacillati</taxon>
        <taxon>Actinomycetota</taxon>
        <taxon>Actinomycetes</taxon>
        <taxon>Pseudonocardiales</taxon>
        <taxon>Pseudonocardiaceae</taxon>
        <taxon>Saccharopolyspora</taxon>
    </lineage>
</organism>
<dbReference type="RefSeq" id="WP_345601392.1">
    <property type="nucleotide sequence ID" value="NZ_BAABLT010000033.1"/>
</dbReference>
<dbReference type="InterPro" id="IPR049975">
    <property type="entry name" value="SAV_915-like_dom"/>
</dbReference>
<dbReference type="EMBL" id="JBHTIW010000002">
    <property type="protein sequence ID" value="MFD0919052.1"/>
    <property type="molecule type" value="Genomic_DNA"/>
</dbReference>
<protein>
    <submittedName>
        <fullName evidence="3">SAV_915 family protein</fullName>
    </submittedName>
</protein>
<feature type="domain" description="SseB protein N-terminal" evidence="2">
    <location>
        <begin position="27"/>
        <end position="89"/>
    </location>
</feature>
<evidence type="ECO:0000313" key="4">
    <source>
        <dbReference type="Proteomes" id="UP001597018"/>
    </source>
</evidence>
<reference evidence="4" key="1">
    <citation type="journal article" date="2019" name="Int. J. Syst. Evol. Microbiol.">
        <title>The Global Catalogue of Microorganisms (GCM) 10K type strain sequencing project: providing services to taxonomists for standard genome sequencing and annotation.</title>
        <authorList>
            <consortium name="The Broad Institute Genomics Platform"/>
            <consortium name="The Broad Institute Genome Sequencing Center for Infectious Disease"/>
            <person name="Wu L."/>
            <person name="Ma J."/>
        </authorList>
    </citation>
    <scope>NUCLEOTIDE SEQUENCE [LARGE SCALE GENOMIC DNA]</scope>
    <source>
        <strain evidence="4">CCUG 56401</strain>
    </source>
</reference>
<accession>A0ABW3FKN5</accession>
<sequence length="109" mass="11771">MTSLTGDGEDEYAPEAPIPDSGDQIVEVFIPARADVGNQQVQLELRYTTEGALALVLYTSLERLVECCGEQQAWVKVPASELATIVDQVGAQVIREDVPLPTDAEECHG</sequence>
<proteinExistence type="predicted"/>
<comment type="caution">
    <text evidence="3">The sequence shown here is derived from an EMBL/GenBank/DDBJ whole genome shotgun (WGS) entry which is preliminary data.</text>
</comment>
<dbReference type="Pfam" id="PF07179">
    <property type="entry name" value="SseB"/>
    <property type="match status" value="1"/>
</dbReference>
<evidence type="ECO:0000256" key="1">
    <source>
        <dbReference type="SAM" id="MobiDB-lite"/>
    </source>
</evidence>
<dbReference type="Proteomes" id="UP001597018">
    <property type="component" value="Unassembled WGS sequence"/>
</dbReference>
<evidence type="ECO:0000313" key="3">
    <source>
        <dbReference type="EMBL" id="MFD0919052.1"/>
    </source>
</evidence>
<name>A0ABW3FKN5_9PSEU</name>